<reference evidence="7 8" key="1">
    <citation type="submission" date="2020-07" db="EMBL/GenBank/DDBJ databases">
        <title>Draft genome sequence of violacein-producing bacteria and related species.</title>
        <authorList>
            <person name="Wilson H.S."/>
            <person name="De Leon M.E."/>
        </authorList>
    </citation>
    <scope>NUCLEOTIDE SEQUENCE [LARGE SCALE GENOMIC DNA]</scope>
    <source>
        <strain evidence="7 8">HSC-21Su07</strain>
    </source>
</reference>
<keyword evidence="5" id="KW-0804">Transcription</keyword>
<dbReference type="GO" id="GO:0043565">
    <property type="term" value="F:sequence-specific DNA binding"/>
    <property type="evidence" value="ECO:0007669"/>
    <property type="project" value="InterPro"/>
</dbReference>
<dbReference type="SMART" id="SM00342">
    <property type="entry name" value="HTH_ARAC"/>
    <property type="match status" value="1"/>
</dbReference>
<keyword evidence="2" id="KW-0805">Transcription regulation</keyword>
<dbReference type="InterPro" id="IPR018060">
    <property type="entry name" value="HTH_AraC"/>
</dbReference>
<dbReference type="FunFam" id="1.10.10.60:FF:000132">
    <property type="entry name" value="AraC family transcriptional regulator"/>
    <property type="match status" value="1"/>
</dbReference>
<dbReference type="PROSITE" id="PS01124">
    <property type="entry name" value="HTH_ARAC_FAMILY_2"/>
    <property type="match status" value="1"/>
</dbReference>
<dbReference type="InterPro" id="IPR011051">
    <property type="entry name" value="RmlC_Cupin_sf"/>
</dbReference>
<dbReference type="InterPro" id="IPR009057">
    <property type="entry name" value="Homeodomain-like_sf"/>
</dbReference>
<gene>
    <name evidence="7" type="ORF">H2Z84_06485</name>
</gene>
<dbReference type="PANTHER" id="PTHR11019">
    <property type="entry name" value="HTH-TYPE TRANSCRIPTIONAL REGULATOR NIMR"/>
    <property type="match status" value="1"/>
</dbReference>
<evidence type="ECO:0000256" key="4">
    <source>
        <dbReference type="ARBA" id="ARBA00023159"/>
    </source>
</evidence>
<evidence type="ECO:0000256" key="2">
    <source>
        <dbReference type="ARBA" id="ARBA00023015"/>
    </source>
</evidence>
<dbReference type="Gene3D" id="1.10.10.60">
    <property type="entry name" value="Homeodomain-like"/>
    <property type="match status" value="1"/>
</dbReference>
<comment type="caution">
    <text evidence="7">The sequence shown here is derived from an EMBL/GenBank/DDBJ whole genome shotgun (WGS) entry which is preliminary data.</text>
</comment>
<evidence type="ECO:0000256" key="3">
    <source>
        <dbReference type="ARBA" id="ARBA00023125"/>
    </source>
</evidence>
<dbReference type="SUPFAM" id="SSF46689">
    <property type="entry name" value="Homeodomain-like"/>
    <property type="match status" value="1"/>
</dbReference>
<keyword evidence="8" id="KW-1185">Reference proteome</keyword>
<keyword evidence="4" id="KW-0010">Activator</keyword>
<dbReference type="AlphaFoldDB" id="A0A838Y621"/>
<dbReference type="InterPro" id="IPR014710">
    <property type="entry name" value="RmlC-like_jellyroll"/>
</dbReference>
<dbReference type="InterPro" id="IPR003313">
    <property type="entry name" value="AraC-bd"/>
</dbReference>
<dbReference type="SUPFAM" id="SSF51182">
    <property type="entry name" value="RmlC-like cupins"/>
    <property type="match status" value="1"/>
</dbReference>
<dbReference type="PRINTS" id="PR00032">
    <property type="entry name" value="HTHARAC"/>
</dbReference>
<dbReference type="PANTHER" id="PTHR11019:SF159">
    <property type="entry name" value="TRANSCRIPTIONAL REGULATOR-RELATED"/>
    <property type="match status" value="1"/>
</dbReference>
<dbReference type="GO" id="GO:0003700">
    <property type="term" value="F:DNA-binding transcription factor activity"/>
    <property type="evidence" value="ECO:0007669"/>
    <property type="project" value="InterPro"/>
</dbReference>
<dbReference type="InterPro" id="IPR018062">
    <property type="entry name" value="HTH_AraC-typ_CS"/>
</dbReference>
<dbReference type="Gene3D" id="2.60.120.10">
    <property type="entry name" value="Jelly Rolls"/>
    <property type="match status" value="1"/>
</dbReference>
<dbReference type="Pfam" id="PF02311">
    <property type="entry name" value="AraC_binding"/>
    <property type="match status" value="1"/>
</dbReference>
<evidence type="ECO:0000256" key="5">
    <source>
        <dbReference type="ARBA" id="ARBA00023163"/>
    </source>
</evidence>
<sequence length="277" mass="30379">MTIVSDYQHLHQYDTGIAPVVAKARDYPAGEDTPRHAHPTAQLLYAVEGVMVVSTALGQWIVPPTRGIWLPIATWHQVRMISAVRMRTVYVREDSLDGLPQECRVLAISPLLRELILAAMDIAVPYAADSRDERLMKLLLDEIRSLPTLALSLPRPQSAALQGLCDVLLAEPGDARSVEEWAEQLAMDARTLQRRFSRETGLSLGQWRRQARLIAALEKLACGASVLEVALDLGYASPSAFATMFKRELGVSPSSFYAPLADHHAPVGSGSQHQPAS</sequence>
<evidence type="ECO:0000256" key="1">
    <source>
        <dbReference type="ARBA" id="ARBA00022491"/>
    </source>
</evidence>
<evidence type="ECO:0000313" key="8">
    <source>
        <dbReference type="Proteomes" id="UP000545606"/>
    </source>
</evidence>
<evidence type="ECO:0000259" key="6">
    <source>
        <dbReference type="PROSITE" id="PS01124"/>
    </source>
</evidence>
<accession>A0A838Y621</accession>
<dbReference type="Proteomes" id="UP000545606">
    <property type="component" value="Unassembled WGS sequence"/>
</dbReference>
<proteinExistence type="predicted"/>
<organism evidence="7 8">
    <name type="scientific">Aquitalea aquatica</name>
    <dbReference type="NCBI Taxonomy" id="3044273"/>
    <lineage>
        <taxon>Bacteria</taxon>
        <taxon>Pseudomonadati</taxon>
        <taxon>Pseudomonadota</taxon>
        <taxon>Betaproteobacteria</taxon>
        <taxon>Neisseriales</taxon>
        <taxon>Chromobacteriaceae</taxon>
        <taxon>Aquitalea</taxon>
    </lineage>
</organism>
<dbReference type="Pfam" id="PF12833">
    <property type="entry name" value="HTH_18"/>
    <property type="match status" value="1"/>
</dbReference>
<dbReference type="EMBL" id="JACERN010000022">
    <property type="protein sequence ID" value="MBA4708029.1"/>
    <property type="molecule type" value="Genomic_DNA"/>
</dbReference>
<keyword evidence="1" id="KW-0678">Repressor</keyword>
<feature type="domain" description="HTH araC/xylS-type" evidence="6">
    <location>
        <begin position="162"/>
        <end position="259"/>
    </location>
</feature>
<dbReference type="InterPro" id="IPR020449">
    <property type="entry name" value="Tscrpt_reg_AraC-type_HTH"/>
</dbReference>
<keyword evidence="3" id="KW-0238">DNA-binding</keyword>
<protein>
    <submittedName>
        <fullName evidence="7">Helix-turn-helix transcriptional regulator</fullName>
    </submittedName>
</protein>
<name>A0A838Y621_9NEIS</name>
<dbReference type="PROSITE" id="PS00041">
    <property type="entry name" value="HTH_ARAC_FAMILY_1"/>
    <property type="match status" value="1"/>
</dbReference>
<evidence type="ECO:0000313" key="7">
    <source>
        <dbReference type="EMBL" id="MBA4708029.1"/>
    </source>
</evidence>
<dbReference type="CDD" id="cd06124">
    <property type="entry name" value="cupin_NimR-like_N"/>
    <property type="match status" value="1"/>
</dbReference>